<evidence type="ECO:0000313" key="5">
    <source>
        <dbReference type="EMBL" id="ROT41124.1"/>
    </source>
</evidence>
<dbReference type="Proteomes" id="UP000272025">
    <property type="component" value="Unassembled WGS sequence"/>
</dbReference>
<feature type="compositionally biased region" description="Basic residues" evidence="4">
    <location>
        <begin position="699"/>
        <end position="710"/>
    </location>
</feature>
<proteinExistence type="inferred from homology"/>
<feature type="compositionally biased region" description="Pro residues" evidence="4">
    <location>
        <begin position="566"/>
        <end position="581"/>
    </location>
</feature>
<dbReference type="AlphaFoldDB" id="A0A3N2Q2X8"/>
<feature type="compositionally biased region" description="Acidic residues" evidence="4">
    <location>
        <begin position="399"/>
        <end position="408"/>
    </location>
</feature>
<protein>
    <recommendedName>
        <fullName evidence="7">NIMA interactive protein</fullName>
    </recommendedName>
</protein>
<feature type="region of interest" description="Disordered" evidence="4">
    <location>
        <begin position="383"/>
        <end position="432"/>
    </location>
</feature>
<evidence type="ECO:0008006" key="7">
    <source>
        <dbReference type="Google" id="ProtNLM"/>
    </source>
</evidence>
<feature type="compositionally biased region" description="Acidic residues" evidence="4">
    <location>
        <begin position="418"/>
        <end position="432"/>
    </location>
</feature>
<accession>A0A3N2Q2X8</accession>
<dbReference type="RefSeq" id="XP_028468930.1">
    <property type="nucleotide sequence ID" value="XM_028611302.1"/>
</dbReference>
<feature type="compositionally biased region" description="Basic and acidic residues" evidence="4">
    <location>
        <begin position="761"/>
        <end position="772"/>
    </location>
</feature>
<dbReference type="OrthoDB" id="312015at2759"/>
<feature type="compositionally biased region" description="Basic and acidic residues" evidence="4">
    <location>
        <begin position="689"/>
        <end position="698"/>
    </location>
</feature>
<feature type="compositionally biased region" description="Basic and acidic residues" evidence="4">
    <location>
        <begin position="617"/>
        <end position="628"/>
    </location>
</feature>
<evidence type="ECO:0000256" key="2">
    <source>
        <dbReference type="ARBA" id="ARBA00023054"/>
    </source>
</evidence>
<evidence type="ECO:0000313" key="6">
    <source>
        <dbReference type="Proteomes" id="UP000272025"/>
    </source>
</evidence>
<feature type="compositionally biased region" description="Pro residues" evidence="4">
    <location>
        <begin position="665"/>
        <end position="675"/>
    </location>
</feature>
<keyword evidence="6" id="KW-1185">Reference proteome</keyword>
<feature type="region of interest" description="Disordered" evidence="4">
    <location>
        <begin position="461"/>
        <end position="831"/>
    </location>
</feature>
<dbReference type="InterPro" id="IPR021622">
    <property type="entry name" value="Afadin/alpha-actinin-bd"/>
</dbReference>
<dbReference type="GeneID" id="39579780"/>
<feature type="compositionally biased region" description="Polar residues" evidence="4">
    <location>
        <begin position="729"/>
        <end position="739"/>
    </location>
</feature>
<feature type="compositionally biased region" description="Low complexity" evidence="4">
    <location>
        <begin position="786"/>
        <end position="803"/>
    </location>
</feature>
<organism evidence="5 6">
    <name type="scientific">Sodiomyces alkalinus (strain CBS 110278 / VKM F-3762 / F11)</name>
    <name type="common">Alkaliphilic filamentous fungus</name>
    <dbReference type="NCBI Taxonomy" id="1314773"/>
    <lineage>
        <taxon>Eukaryota</taxon>
        <taxon>Fungi</taxon>
        <taxon>Dikarya</taxon>
        <taxon>Ascomycota</taxon>
        <taxon>Pezizomycotina</taxon>
        <taxon>Sordariomycetes</taxon>
        <taxon>Hypocreomycetidae</taxon>
        <taxon>Glomerellales</taxon>
        <taxon>Plectosphaerellaceae</taxon>
        <taxon>Sodiomyces</taxon>
    </lineage>
</organism>
<dbReference type="EMBL" id="ML119052">
    <property type="protein sequence ID" value="ROT41124.1"/>
    <property type="molecule type" value="Genomic_DNA"/>
</dbReference>
<evidence type="ECO:0000256" key="1">
    <source>
        <dbReference type="ARBA" id="ARBA00009291"/>
    </source>
</evidence>
<evidence type="ECO:0000256" key="3">
    <source>
        <dbReference type="SAM" id="Coils"/>
    </source>
</evidence>
<feature type="compositionally biased region" description="Low complexity" evidence="4">
    <location>
        <begin position="645"/>
        <end position="664"/>
    </location>
</feature>
<keyword evidence="2 3" id="KW-0175">Coiled coil</keyword>
<gene>
    <name evidence="5" type="ORF">SODALDRAFT_330832</name>
</gene>
<feature type="compositionally biased region" description="Polar residues" evidence="4">
    <location>
        <begin position="520"/>
        <end position="530"/>
    </location>
</feature>
<evidence type="ECO:0000256" key="4">
    <source>
        <dbReference type="SAM" id="MobiDB-lite"/>
    </source>
</evidence>
<feature type="coiled-coil region" evidence="3">
    <location>
        <begin position="61"/>
        <end position="109"/>
    </location>
</feature>
<dbReference type="STRING" id="1314773.A0A3N2Q2X8"/>
<dbReference type="Pfam" id="PF11559">
    <property type="entry name" value="ADIP"/>
    <property type="match status" value="1"/>
</dbReference>
<sequence length="850" mass="93365">MTAENENLRTASLYINNQLLSRGLLRDGQTIDFANPETNEGGTETTMGRIMNIVNDLILRRDRDAEQRESLSATLRALRAENLRYANDISRLTEKHAEARRKLEIAEASESALRSQLKSADAAVRGLKEETARAKTLVAQTRASCATEVRRRDRQIDGLKKQLGEAGRARGAAKNPTVTVINVVADVGQEGISHTRAGAGATAEQSYDLRSETNEFLTELAKNLGEENEALLAVVRRTLAKLREMGGWQEGHAVGQGDGHALTLQRNCAELESEMEAILEQIRTILTNPSFVPIEEVEVREEEINKLRDGWVKMETRWQEAVHLIDGWRKRMAANGRGVNMEELNMSLRLSPVKVRDVEETNRAAALRLSCVEEERTEDLEKAMRSWPCRGAGGTGNENENENDDESLQLEPAREYDVEVPGDDSESSIYQDDDELDDLEHLDDLDRCEPNVEILQQSTAYLSSPPLPLPPQLSPLKDSSSAGNRRTHDMGRKQSKPTGHFTTIAEENIWDLANDDISSELPSHRTQLPRSPQKIDRAPSCEPEEQPRIVSAATDSSLDEILLVRPPSPSGPPSPSPAPRQRPPRNIETKSVGKAKCKKAEFADNVQPPSSGYPINRRRDPSTEERRVANTTTTDNDVPPPPAAPGTAQQQTPSTRPVSSSRLPLPRPTNPPPQQSPLTMATIAAKLAASEREADAARVRAKLKAARGVRGKATTATTTTTATTATTTPSTNSAAPQPTKTEEPQRVPLFSSAGDAQEDVDPVKRSLPEARHSGAVGDGSRRQEEQQQQQQQVVEGQGNQGQQTLPKQRKREKCVNKTASRRRSTLSPWEMQSLISGDVPVPVPVASPAP</sequence>
<feature type="compositionally biased region" description="Low complexity" evidence="4">
    <location>
        <begin position="711"/>
        <end position="728"/>
    </location>
</feature>
<comment type="similarity">
    <text evidence="1">Belongs to the ADIP family.</text>
</comment>
<name>A0A3N2Q2X8_SODAK</name>
<reference evidence="5 6" key="1">
    <citation type="journal article" date="2018" name="Mol. Ecol.">
        <title>The obligate alkalophilic soda-lake fungus Sodiomyces alkalinus has shifted to a protein diet.</title>
        <authorList>
            <person name="Grum-Grzhimaylo A.A."/>
            <person name="Falkoski D.L."/>
            <person name="van den Heuvel J."/>
            <person name="Valero-Jimenez C.A."/>
            <person name="Min B."/>
            <person name="Choi I.G."/>
            <person name="Lipzen A."/>
            <person name="Daum C.G."/>
            <person name="Aanen D.K."/>
            <person name="Tsang A."/>
            <person name="Henrissat B."/>
            <person name="Bilanenko E.N."/>
            <person name="de Vries R.P."/>
            <person name="van Kan J.A.L."/>
            <person name="Grigoriev I.V."/>
            <person name="Debets A.J.M."/>
        </authorList>
    </citation>
    <scope>NUCLEOTIDE SEQUENCE [LARGE SCALE GENOMIC DNA]</scope>
    <source>
        <strain evidence="5 6">F11</strain>
    </source>
</reference>
<feature type="coiled-coil region" evidence="3">
    <location>
        <begin position="261"/>
        <end position="288"/>
    </location>
</feature>